<evidence type="ECO:0000256" key="4">
    <source>
        <dbReference type="ARBA" id="ARBA00022485"/>
    </source>
</evidence>
<evidence type="ECO:0000313" key="12">
    <source>
        <dbReference type="EMBL" id="SVA31534.1"/>
    </source>
</evidence>
<reference evidence="12" key="1">
    <citation type="submission" date="2018-05" db="EMBL/GenBank/DDBJ databases">
        <authorList>
            <person name="Lanie J.A."/>
            <person name="Ng W.-L."/>
            <person name="Kazmierczak K.M."/>
            <person name="Andrzejewski T.M."/>
            <person name="Davidsen T.M."/>
            <person name="Wayne K.J."/>
            <person name="Tettelin H."/>
            <person name="Glass J.I."/>
            <person name="Rusch D."/>
            <person name="Podicherti R."/>
            <person name="Tsui H.-C.T."/>
            <person name="Winkler M.E."/>
        </authorList>
    </citation>
    <scope>NUCLEOTIDE SEQUENCE</scope>
</reference>
<dbReference type="HAMAP" id="MF_00206">
    <property type="entry name" value="Lipoyl_synth"/>
    <property type="match status" value="1"/>
</dbReference>
<comment type="cofactor">
    <cofactor evidence="1">
        <name>[4Fe-4S] cluster</name>
        <dbReference type="ChEBI" id="CHEBI:49883"/>
    </cofactor>
</comment>
<dbReference type="InterPro" id="IPR007197">
    <property type="entry name" value="rSAM"/>
</dbReference>
<dbReference type="SUPFAM" id="SSF102114">
    <property type="entry name" value="Radical SAM enzymes"/>
    <property type="match status" value="1"/>
</dbReference>
<dbReference type="PANTHER" id="PTHR10949:SF0">
    <property type="entry name" value="LIPOYL SYNTHASE, MITOCHONDRIAL"/>
    <property type="match status" value="1"/>
</dbReference>
<dbReference type="GO" id="GO:0051539">
    <property type="term" value="F:4 iron, 4 sulfur cluster binding"/>
    <property type="evidence" value="ECO:0007669"/>
    <property type="project" value="UniProtKB-KW"/>
</dbReference>
<keyword evidence="4" id="KW-0004">4Fe-4S</keyword>
<dbReference type="InterPro" id="IPR013785">
    <property type="entry name" value="Aldolase_TIM"/>
</dbReference>
<proteinExistence type="inferred from homology"/>
<dbReference type="AlphaFoldDB" id="A0A381UUB7"/>
<evidence type="ECO:0000256" key="8">
    <source>
        <dbReference type="ARBA" id="ARBA00023004"/>
    </source>
</evidence>
<evidence type="ECO:0000259" key="11">
    <source>
        <dbReference type="PROSITE" id="PS51918"/>
    </source>
</evidence>
<dbReference type="GO" id="GO:0046872">
    <property type="term" value="F:metal ion binding"/>
    <property type="evidence" value="ECO:0007669"/>
    <property type="project" value="UniProtKB-KW"/>
</dbReference>
<dbReference type="GO" id="GO:0016992">
    <property type="term" value="F:lipoate synthase activity"/>
    <property type="evidence" value="ECO:0007669"/>
    <property type="project" value="UniProtKB-EC"/>
</dbReference>
<keyword evidence="6" id="KW-0949">S-adenosyl-L-methionine</keyword>
<dbReference type="Pfam" id="PF16881">
    <property type="entry name" value="LIAS_N"/>
    <property type="match status" value="1"/>
</dbReference>
<dbReference type="InterPro" id="IPR006638">
    <property type="entry name" value="Elp3/MiaA/NifB-like_rSAM"/>
</dbReference>
<dbReference type="EC" id="2.8.1.8" evidence="3"/>
<evidence type="ECO:0000256" key="6">
    <source>
        <dbReference type="ARBA" id="ARBA00022691"/>
    </source>
</evidence>
<dbReference type="InterPro" id="IPR031691">
    <property type="entry name" value="LIAS_N"/>
</dbReference>
<evidence type="ECO:0000256" key="5">
    <source>
        <dbReference type="ARBA" id="ARBA00022679"/>
    </source>
</evidence>
<dbReference type="CDD" id="cd01335">
    <property type="entry name" value="Radical_SAM"/>
    <property type="match status" value="1"/>
</dbReference>
<evidence type="ECO:0000256" key="3">
    <source>
        <dbReference type="ARBA" id="ARBA00012237"/>
    </source>
</evidence>
<evidence type="ECO:0000256" key="7">
    <source>
        <dbReference type="ARBA" id="ARBA00022723"/>
    </source>
</evidence>
<evidence type="ECO:0000256" key="9">
    <source>
        <dbReference type="ARBA" id="ARBA00023014"/>
    </source>
</evidence>
<feature type="domain" description="Radical SAM core" evidence="11">
    <location>
        <begin position="81"/>
        <end position="297"/>
    </location>
</feature>
<comment type="subcellular location">
    <subcellularLocation>
        <location evidence="2">Mitochondrion</location>
    </subcellularLocation>
</comment>
<dbReference type="SFLD" id="SFLDF00271">
    <property type="entry name" value="lipoyl_synthase"/>
    <property type="match status" value="1"/>
</dbReference>
<keyword evidence="8" id="KW-0408">Iron</keyword>
<evidence type="ECO:0000256" key="10">
    <source>
        <dbReference type="ARBA" id="ARBA00047326"/>
    </source>
</evidence>
<dbReference type="SMART" id="SM00729">
    <property type="entry name" value="Elp3"/>
    <property type="match status" value="1"/>
</dbReference>
<dbReference type="PROSITE" id="PS51918">
    <property type="entry name" value="RADICAL_SAM"/>
    <property type="match status" value="1"/>
</dbReference>
<keyword evidence="7" id="KW-0479">Metal-binding</keyword>
<name>A0A381UUB7_9ZZZZ</name>
<dbReference type="InterPro" id="IPR003698">
    <property type="entry name" value="Lipoyl_synth"/>
</dbReference>
<evidence type="ECO:0000256" key="1">
    <source>
        <dbReference type="ARBA" id="ARBA00001966"/>
    </source>
</evidence>
<dbReference type="NCBIfam" id="TIGR00510">
    <property type="entry name" value="lipA"/>
    <property type="match status" value="1"/>
</dbReference>
<dbReference type="InterPro" id="IPR058240">
    <property type="entry name" value="rSAM_sf"/>
</dbReference>
<dbReference type="SFLD" id="SFLDS00029">
    <property type="entry name" value="Radical_SAM"/>
    <property type="match status" value="1"/>
</dbReference>
<dbReference type="NCBIfam" id="NF009544">
    <property type="entry name" value="PRK12928.1"/>
    <property type="match status" value="1"/>
</dbReference>
<keyword evidence="5" id="KW-0808">Transferase</keyword>
<evidence type="ECO:0000256" key="2">
    <source>
        <dbReference type="ARBA" id="ARBA00004173"/>
    </source>
</evidence>
<dbReference type="SFLD" id="SFLDG01058">
    <property type="entry name" value="lipoyl_synthase_like"/>
    <property type="match status" value="1"/>
</dbReference>
<comment type="catalytic activity">
    <reaction evidence="10">
        <text>[[Fe-S] cluster scaffold protein carrying a second [4Fe-4S](2+) cluster] + N(6)-octanoyl-L-lysyl-[protein] + 2 oxidized [2Fe-2S]-[ferredoxin] + 2 S-adenosyl-L-methionine + 4 H(+) = [[Fe-S] cluster scaffold protein] + N(6)-[(R)-dihydrolipoyl]-L-lysyl-[protein] + 4 Fe(3+) + 2 hydrogen sulfide + 2 5'-deoxyadenosine + 2 L-methionine + 2 reduced [2Fe-2S]-[ferredoxin]</text>
        <dbReference type="Rhea" id="RHEA:16585"/>
        <dbReference type="Rhea" id="RHEA-COMP:9928"/>
        <dbReference type="Rhea" id="RHEA-COMP:10000"/>
        <dbReference type="Rhea" id="RHEA-COMP:10001"/>
        <dbReference type="Rhea" id="RHEA-COMP:10475"/>
        <dbReference type="Rhea" id="RHEA-COMP:14568"/>
        <dbReference type="Rhea" id="RHEA-COMP:14569"/>
        <dbReference type="ChEBI" id="CHEBI:15378"/>
        <dbReference type="ChEBI" id="CHEBI:17319"/>
        <dbReference type="ChEBI" id="CHEBI:29034"/>
        <dbReference type="ChEBI" id="CHEBI:29919"/>
        <dbReference type="ChEBI" id="CHEBI:33722"/>
        <dbReference type="ChEBI" id="CHEBI:33737"/>
        <dbReference type="ChEBI" id="CHEBI:33738"/>
        <dbReference type="ChEBI" id="CHEBI:57844"/>
        <dbReference type="ChEBI" id="CHEBI:59789"/>
        <dbReference type="ChEBI" id="CHEBI:78809"/>
        <dbReference type="ChEBI" id="CHEBI:83100"/>
        <dbReference type="EC" id="2.8.1.8"/>
    </reaction>
</comment>
<accession>A0A381UUB7</accession>
<dbReference type="Pfam" id="PF04055">
    <property type="entry name" value="Radical_SAM"/>
    <property type="match status" value="1"/>
</dbReference>
<protein>
    <recommendedName>
        <fullName evidence="3">lipoyl synthase</fullName>
        <ecNumber evidence="3">2.8.1.8</ecNumber>
    </recommendedName>
</protein>
<dbReference type="NCBIfam" id="NF004019">
    <property type="entry name" value="PRK05481.1"/>
    <property type="match status" value="1"/>
</dbReference>
<organism evidence="12">
    <name type="scientific">marine metagenome</name>
    <dbReference type="NCBI Taxonomy" id="408172"/>
    <lineage>
        <taxon>unclassified sequences</taxon>
        <taxon>metagenomes</taxon>
        <taxon>ecological metagenomes</taxon>
    </lineage>
</organism>
<dbReference type="PIRSF" id="PIRSF005963">
    <property type="entry name" value="Lipoyl_synth"/>
    <property type="match status" value="1"/>
</dbReference>
<gene>
    <name evidence="12" type="ORF">METZ01_LOCUS84388</name>
</gene>
<dbReference type="PANTHER" id="PTHR10949">
    <property type="entry name" value="LIPOYL SYNTHASE"/>
    <property type="match status" value="1"/>
</dbReference>
<dbReference type="Gene3D" id="3.20.20.70">
    <property type="entry name" value="Aldolase class I"/>
    <property type="match status" value="1"/>
</dbReference>
<keyword evidence="9" id="KW-0411">Iron-sulfur</keyword>
<dbReference type="GO" id="GO:0005739">
    <property type="term" value="C:mitochondrion"/>
    <property type="evidence" value="ECO:0007669"/>
    <property type="project" value="UniProtKB-SubCell"/>
</dbReference>
<dbReference type="EMBL" id="UINC01007121">
    <property type="protein sequence ID" value="SVA31534.1"/>
    <property type="molecule type" value="Genomic_DNA"/>
</dbReference>
<sequence length="322" mass="35968">MRKIQTDSGLKYKNQQGIVAIKDGVKQSSNIPSIHNQRKPKWLKVSLPSGENYRELLNDVQARGLHTVCEESKCPNLAECWSHKTATLMVLGKVCTRACKFCAVDTGNPHGFLDPMEPYNTALSVKFMKLQYVVLTSVDRDDLKDGGANHIANCVRQIKMRNPDVVVEVLSPDFAGSKDSLNALLASGLDVFSQNMETVERLTYSVRDPRAGYQQTLNMLEHSSKQNKITKSGMMLGLGETTAEVVATMQDLYSAGVSLLTLGQYLRPTKYHIAMERFVTPEEFHRYEEIGFDLGFKEVVAGPLVRSSYRAERAFLNLLNQG</sequence>